<dbReference type="CDD" id="cd00221">
    <property type="entry name" value="Vsr"/>
    <property type="match status" value="1"/>
</dbReference>
<accession>A0A939GDA7</accession>
<name>A0A939GDA7_9BACT</name>
<dbReference type="GO" id="GO:0006298">
    <property type="term" value="P:mismatch repair"/>
    <property type="evidence" value="ECO:0007669"/>
    <property type="project" value="InterPro"/>
</dbReference>
<dbReference type="InterPro" id="IPR011335">
    <property type="entry name" value="Restrct_endonuc-II-like"/>
</dbReference>
<dbReference type="RefSeq" id="WP_207338706.1">
    <property type="nucleotide sequence ID" value="NZ_JAFMYU010000037.1"/>
</dbReference>
<dbReference type="GO" id="GO:0016787">
    <property type="term" value="F:hydrolase activity"/>
    <property type="evidence" value="ECO:0007669"/>
    <property type="project" value="UniProtKB-KW"/>
</dbReference>
<sequence length="143" mass="17251">MEQKQATSDRMRACKSKNSSIELALRRALWAEGYRYRINYAKLPGKPDIVLSKPKIVIFCDGEFWHGKDWERRKHDFKANKEFWISKVERTMQRDIETTEKLQTLGWMVLRFWESDINKRLQYCLTTIRNAIESRSEREEVFN</sequence>
<dbReference type="AlphaFoldDB" id="A0A939GDA7"/>
<proteinExistence type="inferred from homology"/>
<keyword evidence="5" id="KW-0234">DNA repair</keyword>
<reference evidence="8 9" key="1">
    <citation type="submission" date="2021-03" db="EMBL/GenBank/DDBJ databases">
        <title>Fibrella sp. HMF5036 genome sequencing and assembly.</title>
        <authorList>
            <person name="Kang H."/>
            <person name="Kim H."/>
            <person name="Bae S."/>
            <person name="Joh K."/>
        </authorList>
    </citation>
    <scope>NUCLEOTIDE SEQUENCE [LARGE SCALE GENOMIC DNA]</scope>
    <source>
        <strain evidence="8 9">HMF5036</strain>
    </source>
</reference>
<evidence type="ECO:0000256" key="5">
    <source>
        <dbReference type="ARBA" id="ARBA00023204"/>
    </source>
</evidence>
<comment type="similarity">
    <text evidence="6">Belongs to the Vsr family.</text>
</comment>
<evidence type="ECO:0000256" key="4">
    <source>
        <dbReference type="ARBA" id="ARBA00022801"/>
    </source>
</evidence>
<organism evidence="8 9">
    <name type="scientific">Fibrella aquatilis</name>
    <dbReference type="NCBI Taxonomy" id="2817059"/>
    <lineage>
        <taxon>Bacteria</taxon>
        <taxon>Pseudomonadati</taxon>
        <taxon>Bacteroidota</taxon>
        <taxon>Cytophagia</taxon>
        <taxon>Cytophagales</taxon>
        <taxon>Spirosomataceae</taxon>
        <taxon>Fibrella</taxon>
    </lineage>
</organism>
<protein>
    <submittedName>
        <fullName evidence="8">Very short patch repair endonuclease</fullName>
    </submittedName>
</protein>
<keyword evidence="3" id="KW-0227">DNA damage</keyword>
<dbReference type="Gene3D" id="3.40.960.10">
    <property type="entry name" value="VSR Endonuclease"/>
    <property type="match status" value="1"/>
</dbReference>
<dbReference type="Pfam" id="PF04480">
    <property type="entry name" value="DUF559"/>
    <property type="match status" value="1"/>
</dbReference>
<dbReference type="InterPro" id="IPR004603">
    <property type="entry name" value="DNA_mismatch_endonuc_vsr"/>
</dbReference>
<comment type="caution">
    <text evidence="8">The sequence shown here is derived from an EMBL/GenBank/DDBJ whole genome shotgun (WGS) entry which is preliminary data.</text>
</comment>
<evidence type="ECO:0000256" key="3">
    <source>
        <dbReference type="ARBA" id="ARBA00022763"/>
    </source>
</evidence>
<evidence type="ECO:0000313" key="8">
    <source>
        <dbReference type="EMBL" id="MBO0934740.1"/>
    </source>
</evidence>
<dbReference type="SUPFAM" id="SSF52980">
    <property type="entry name" value="Restriction endonuclease-like"/>
    <property type="match status" value="1"/>
</dbReference>
<keyword evidence="9" id="KW-1185">Reference proteome</keyword>
<keyword evidence="4" id="KW-0378">Hydrolase</keyword>
<dbReference type="GO" id="GO:0004519">
    <property type="term" value="F:endonuclease activity"/>
    <property type="evidence" value="ECO:0007669"/>
    <property type="project" value="UniProtKB-KW"/>
</dbReference>
<evidence type="ECO:0000313" key="9">
    <source>
        <dbReference type="Proteomes" id="UP000664795"/>
    </source>
</evidence>
<evidence type="ECO:0000256" key="6">
    <source>
        <dbReference type="ARBA" id="ARBA00029466"/>
    </source>
</evidence>
<dbReference type="Proteomes" id="UP000664795">
    <property type="component" value="Unassembled WGS sequence"/>
</dbReference>
<evidence type="ECO:0000259" key="7">
    <source>
        <dbReference type="Pfam" id="PF04480"/>
    </source>
</evidence>
<evidence type="ECO:0000256" key="1">
    <source>
        <dbReference type="ARBA" id="ARBA00022722"/>
    </source>
</evidence>
<dbReference type="EMBL" id="JAFMYU010000037">
    <property type="protein sequence ID" value="MBO0934740.1"/>
    <property type="molecule type" value="Genomic_DNA"/>
</dbReference>
<evidence type="ECO:0000256" key="2">
    <source>
        <dbReference type="ARBA" id="ARBA00022759"/>
    </source>
</evidence>
<dbReference type="InterPro" id="IPR007569">
    <property type="entry name" value="DUF559"/>
</dbReference>
<dbReference type="Pfam" id="PF03852">
    <property type="entry name" value="Vsr"/>
    <property type="match status" value="1"/>
</dbReference>
<dbReference type="NCBIfam" id="TIGR00632">
    <property type="entry name" value="vsr"/>
    <property type="match status" value="1"/>
</dbReference>
<feature type="domain" description="DUF559" evidence="7">
    <location>
        <begin position="90"/>
        <end position="132"/>
    </location>
</feature>
<gene>
    <name evidence="8" type="ORF">J2I48_27265</name>
</gene>
<keyword evidence="2 8" id="KW-0255">Endonuclease</keyword>
<keyword evidence="1" id="KW-0540">Nuclease</keyword>